<name>A0A0E9XK18_ANGAN</name>
<accession>A0A0E9XK18</accession>
<organism evidence="1">
    <name type="scientific">Anguilla anguilla</name>
    <name type="common">European freshwater eel</name>
    <name type="synonym">Muraena anguilla</name>
    <dbReference type="NCBI Taxonomy" id="7936"/>
    <lineage>
        <taxon>Eukaryota</taxon>
        <taxon>Metazoa</taxon>
        <taxon>Chordata</taxon>
        <taxon>Craniata</taxon>
        <taxon>Vertebrata</taxon>
        <taxon>Euteleostomi</taxon>
        <taxon>Actinopterygii</taxon>
        <taxon>Neopterygii</taxon>
        <taxon>Teleostei</taxon>
        <taxon>Anguilliformes</taxon>
        <taxon>Anguillidae</taxon>
        <taxon>Anguilla</taxon>
    </lineage>
</organism>
<evidence type="ECO:0000313" key="1">
    <source>
        <dbReference type="EMBL" id="JAI02752.1"/>
    </source>
</evidence>
<protein>
    <submittedName>
        <fullName evidence="1">Uncharacterized protein</fullName>
    </submittedName>
</protein>
<proteinExistence type="predicted"/>
<dbReference type="EMBL" id="GBXM01005826">
    <property type="protein sequence ID" value="JAI02752.1"/>
    <property type="molecule type" value="Transcribed_RNA"/>
</dbReference>
<reference evidence="1" key="1">
    <citation type="submission" date="2014-11" db="EMBL/GenBank/DDBJ databases">
        <authorList>
            <person name="Amaro Gonzalez C."/>
        </authorList>
    </citation>
    <scope>NUCLEOTIDE SEQUENCE</scope>
</reference>
<reference evidence="1" key="2">
    <citation type="journal article" date="2015" name="Fish Shellfish Immunol.">
        <title>Early steps in the European eel (Anguilla anguilla)-Vibrio vulnificus interaction in the gills: Role of the RtxA13 toxin.</title>
        <authorList>
            <person name="Callol A."/>
            <person name="Pajuelo D."/>
            <person name="Ebbesson L."/>
            <person name="Teles M."/>
            <person name="MacKenzie S."/>
            <person name="Amaro C."/>
        </authorList>
    </citation>
    <scope>NUCLEOTIDE SEQUENCE</scope>
</reference>
<dbReference type="AlphaFoldDB" id="A0A0E9XK18"/>
<sequence length="30" mass="3646">MTDWRELFTIAAFPPKVPRTFSPRNYFSRN</sequence>